<evidence type="ECO:0000313" key="3">
    <source>
        <dbReference type="EMBL" id="KKB12491.1"/>
    </source>
</evidence>
<gene>
    <name evidence="3" type="ORF">VE25_07040</name>
</gene>
<protein>
    <recommendedName>
        <fullName evidence="5">Alkaline phosphatase</fullName>
    </recommendedName>
</protein>
<dbReference type="AlphaFoldDB" id="A0A0F5FUE6"/>
<evidence type="ECO:0008006" key="5">
    <source>
        <dbReference type="Google" id="ProtNLM"/>
    </source>
</evidence>
<dbReference type="Proteomes" id="UP000033632">
    <property type="component" value="Unassembled WGS sequence"/>
</dbReference>
<dbReference type="InterPro" id="IPR018946">
    <property type="entry name" value="PhoD-like_MPP"/>
</dbReference>
<proteinExistence type="predicted"/>
<dbReference type="OrthoDB" id="327733at2"/>
<keyword evidence="4" id="KW-1185">Reference proteome</keyword>
<dbReference type="Gene3D" id="2.60.40.380">
    <property type="entry name" value="Purple acid phosphatase-like, N-terminal"/>
    <property type="match status" value="1"/>
</dbReference>
<dbReference type="PATRIC" id="fig|443610.3.peg.3969"/>
<dbReference type="Pfam" id="PF16655">
    <property type="entry name" value="PhoD_N"/>
    <property type="match status" value="1"/>
</dbReference>
<dbReference type="InterPro" id="IPR032093">
    <property type="entry name" value="PhoD_N"/>
</dbReference>
<name>A0A0F5FUE6_9HYPH</name>
<dbReference type="PROSITE" id="PS51318">
    <property type="entry name" value="TAT"/>
    <property type="match status" value="1"/>
</dbReference>
<feature type="domain" description="Phospholipase D N-terminal" evidence="2">
    <location>
        <begin position="40"/>
        <end position="145"/>
    </location>
</feature>
<dbReference type="InterPro" id="IPR006311">
    <property type="entry name" value="TAT_signal"/>
</dbReference>
<sequence>MPWPKVDRRHFLASGLAAAAVWPMLGSVRAQSFDSDPFTLGVASGCPEPQSVVLWTRLVFPAEAAINMADPFAPAPAAEFGPLDVAWEIAEDEAFTRPVQSGIAPAVPDYAHSVHVEVRGLEPERWYFYRFRCRDAESPVGRTRTAPAADAAPGRFSFAFASCQQYEQGYYGAYRDMAQRELDLVVHLGDYVYEKSYGANLVRRHGAGVPTLLYEYRDRYALYKSDPDLKAAHAAFPWLAVWDDHEVINNYAKDQAPDAPRPEIFLEQRRAAYQAWYEHMPVPPRAAPDFSNLTIYGLHGFGQLIDIALLDTRQYRSPMLRGSAALDTEERTLLGAEQERWLDGALKGSKAKWTIVGQQTLLCERDTAAGPDTAYNLDGWDGYRSARTRLLDSVAAAGTANPIVIGGDLHAFYAAEVKRDFHDEKAPTFATEFVTGSITSDGPSDASIATALAENPHLKYASGRDHGYALMHLSDKQARTEFVTVSDRKDPQASARVGQGFVVLDGVPGVNRV</sequence>
<evidence type="ECO:0000259" key="2">
    <source>
        <dbReference type="Pfam" id="PF16655"/>
    </source>
</evidence>
<dbReference type="PANTHER" id="PTHR43606">
    <property type="entry name" value="PHOSPHATASE, PUTATIVE (AFU_ORTHOLOGUE AFUA_6G08710)-RELATED"/>
    <property type="match status" value="1"/>
</dbReference>
<feature type="domain" description="PhoD-like phosphatase metallophosphatase" evidence="1">
    <location>
        <begin position="158"/>
        <end position="482"/>
    </location>
</feature>
<comment type="caution">
    <text evidence="3">The sequence shown here is derived from an EMBL/GenBank/DDBJ whole genome shotgun (WGS) entry which is preliminary data.</text>
</comment>
<evidence type="ECO:0000259" key="1">
    <source>
        <dbReference type="Pfam" id="PF09423"/>
    </source>
</evidence>
<dbReference type="STRING" id="443610.VE25_07040"/>
<organism evidence="3 4">
    <name type="scientific">Devosia geojensis</name>
    <dbReference type="NCBI Taxonomy" id="443610"/>
    <lineage>
        <taxon>Bacteria</taxon>
        <taxon>Pseudomonadati</taxon>
        <taxon>Pseudomonadota</taxon>
        <taxon>Alphaproteobacteria</taxon>
        <taxon>Hyphomicrobiales</taxon>
        <taxon>Devosiaceae</taxon>
        <taxon>Devosia</taxon>
    </lineage>
</organism>
<dbReference type="InterPro" id="IPR029052">
    <property type="entry name" value="Metallo-depent_PP-like"/>
</dbReference>
<dbReference type="CDD" id="cd07389">
    <property type="entry name" value="MPP_PhoD"/>
    <property type="match status" value="1"/>
</dbReference>
<dbReference type="InterPro" id="IPR038607">
    <property type="entry name" value="PhoD-like_sf"/>
</dbReference>
<reference evidence="3 4" key="1">
    <citation type="submission" date="2015-03" db="EMBL/GenBank/DDBJ databases">
        <authorList>
            <person name="Hassan Y.I."/>
            <person name="Lepp D."/>
            <person name="Li X.-Z."/>
            <person name="Zhou T."/>
        </authorList>
    </citation>
    <scope>NUCLEOTIDE SEQUENCE [LARGE SCALE GENOMIC DNA]</scope>
    <source>
        <strain evidence="3 4">BD-c194</strain>
    </source>
</reference>
<dbReference type="PANTHER" id="PTHR43606:SF2">
    <property type="entry name" value="ALKALINE PHOSPHATASE FAMILY PROTEIN (AFU_ORTHOLOGUE AFUA_5G03860)"/>
    <property type="match status" value="1"/>
</dbReference>
<dbReference type="EMBL" id="JZEX01000074">
    <property type="protein sequence ID" value="KKB12491.1"/>
    <property type="molecule type" value="Genomic_DNA"/>
</dbReference>
<evidence type="ECO:0000313" key="4">
    <source>
        <dbReference type="Proteomes" id="UP000033632"/>
    </source>
</evidence>
<dbReference type="SUPFAM" id="SSF56300">
    <property type="entry name" value="Metallo-dependent phosphatases"/>
    <property type="match status" value="1"/>
</dbReference>
<accession>A0A0F5FUE6</accession>
<dbReference type="Pfam" id="PF09423">
    <property type="entry name" value="PhoD"/>
    <property type="match status" value="1"/>
</dbReference>
<dbReference type="InterPro" id="IPR052900">
    <property type="entry name" value="Phospholipid_Metab_Enz"/>
</dbReference>
<dbReference type="RefSeq" id="WP_046107903.1">
    <property type="nucleotide sequence ID" value="NZ_JZEX01000074.1"/>
</dbReference>
<dbReference type="Gene3D" id="3.60.21.70">
    <property type="entry name" value="PhoD-like phosphatase"/>
    <property type="match status" value="1"/>
</dbReference>